<sequence length="145" mass="15812">MHTTAASPRRWTFWVIAFIALLWNLIGMAFFVMQVRLTPEMLAAMPAAQRAVYAATPAWINIVFGVAVVSGVLGAISLLLKKRWAVPLFLVSLLAIVVQLLGAYAVTPVWQSSGAAGLALPVMLVVIALYLWWYARDAAAKAWIS</sequence>
<name>A0ABX0ABH3_9GAMM</name>
<feature type="transmembrane region" description="Helical" evidence="1">
    <location>
        <begin position="58"/>
        <end position="80"/>
    </location>
</feature>
<organism evidence="2 3">
    <name type="scientific">Pseudoxanthomonas gei</name>
    <dbReference type="NCBI Taxonomy" id="1383030"/>
    <lineage>
        <taxon>Bacteria</taxon>
        <taxon>Pseudomonadati</taxon>
        <taxon>Pseudomonadota</taxon>
        <taxon>Gammaproteobacteria</taxon>
        <taxon>Lysobacterales</taxon>
        <taxon>Lysobacteraceae</taxon>
        <taxon>Pseudoxanthomonas</taxon>
    </lineage>
</organism>
<keyword evidence="1" id="KW-0812">Transmembrane</keyword>
<keyword evidence="1" id="KW-1133">Transmembrane helix</keyword>
<proteinExistence type="predicted"/>
<evidence type="ECO:0008006" key="4">
    <source>
        <dbReference type="Google" id="ProtNLM"/>
    </source>
</evidence>
<protein>
    <recommendedName>
        <fullName evidence="4">Sugar transporter</fullName>
    </recommendedName>
</protein>
<feature type="transmembrane region" description="Helical" evidence="1">
    <location>
        <begin position="12"/>
        <end position="33"/>
    </location>
</feature>
<evidence type="ECO:0000313" key="2">
    <source>
        <dbReference type="EMBL" id="NDK37900.1"/>
    </source>
</evidence>
<dbReference type="RefSeq" id="WP_162348471.1">
    <property type="nucleotide sequence ID" value="NZ_QOVG01000002.1"/>
</dbReference>
<comment type="caution">
    <text evidence="2">The sequence shown here is derived from an EMBL/GenBank/DDBJ whole genome shotgun (WGS) entry which is preliminary data.</text>
</comment>
<gene>
    <name evidence="2" type="ORF">DT603_03485</name>
</gene>
<reference evidence="2 3" key="1">
    <citation type="submission" date="2018-07" db="EMBL/GenBank/DDBJ databases">
        <title>Whole genome Sequencing of Pseudoxanthomonas gei KCTC 32298 (T).</title>
        <authorList>
            <person name="Kumar S."/>
            <person name="Bansal K."/>
            <person name="Kaur A."/>
            <person name="Patil P."/>
            <person name="Sharma S."/>
            <person name="Patil P.B."/>
        </authorList>
    </citation>
    <scope>NUCLEOTIDE SEQUENCE [LARGE SCALE GENOMIC DNA]</scope>
    <source>
        <strain evidence="2 3">KCTC 32298</strain>
    </source>
</reference>
<evidence type="ECO:0000313" key="3">
    <source>
        <dbReference type="Proteomes" id="UP001429354"/>
    </source>
</evidence>
<feature type="transmembrane region" description="Helical" evidence="1">
    <location>
        <begin position="87"/>
        <end position="107"/>
    </location>
</feature>
<feature type="transmembrane region" description="Helical" evidence="1">
    <location>
        <begin position="113"/>
        <end position="135"/>
    </location>
</feature>
<dbReference type="Proteomes" id="UP001429354">
    <property type="component" value="Unassembled WGS sequence"/>
</dbReference>
<keyword evidence="1" id="KW-0472">Membrane</keyword>
<dbReference type="EMBL" id="QOVG01000002">
    <property type="protein sequence ID" value="NDK37900.1"/>
    <property type="molecule type" value="Genomic_DNA"/>
</dbReference>
<keyword evidence="3" id="KW-1185">Reference proteome</keyword>
<accession>A0ABX0ABH3</accession>
<evidence type="ECO:0000256" key="1">
    <source>
        <dbReference type="SAM" id="Phobius"/>
    </source>
</evidence>